<dbReference type="EMBL" id="JACIEH010000002">
    <property type="protein sequence ID" value="MBB4098636.1"/>
    <property type="molecule type" value="Genomic_DNA"/>
</dbReference>
<evidence type="ECO:0000313" key="4">
    <source>
        <dbReference type="Proteomes" id="UP000557392"/>
    </source>
</evidence>
<keyword evidence="4" id="KW-1185">Reference proteome</keyword>
<evidence type="ECO:0000256" key="1">
    <source>
        <dbReference type="SAM" id="SignalP"/>
    </source>
</evidence>
<dbReference type="Proteomes" id="UP000557392">
    <property type="component" value="Unassembled WGS sequence"/>
</dbReference>
<reference evidence="3 4" key="1">
    <citation type="submission" date="2020-08" db="EMBL/GenBank/DDBJ databases">
        <title>Genomic Encyclopedia of Type Strains, Phase IV (KMG-IV): sequencing the most valuable type-strain genomes for metagenomic binning, comparative biology and taxonomic classification.</title>
        <authorList>
            <person name="Goeker M."/>
        </authorList>
    </citation>
    <scope>NUCLEOTIDE SEQUENCE [LARGE SCALE GENOMIC DNA]</scope>
    <source>
        <strain evidence="3 4">DSM 101806</strain>
    </source>
</reference>
<sequence>MRKFIALPLAASLFVMPAIANDSTAEMGAGGLVLLKTDAIDMVSEDLYISPDAVRVRYVFHNRTDKDVRTVVAFPMPDETLAERDYGDVAYPHDFVTRVAGKTVTMALEEKATLNGKDHTAMLAALKVPLADDPDTRLDQLGKADQDRLLALGLATQEGGDAPGAPRHLMAAWTVKRTYHWTQLFPAGRDLAIEHNYAPGTGGSVGTPLTMPGFRGDAEGKAYVARYCTDAAFLAGVDRFARAAGGGDAALPEMRVQYVLKTGANWRAPIGSFRLVVDKIAPGNLISFCADGVRKISPTQFEVRHQNWRPDRDLDILIVKPRPRD</sequence>
<protein>
    <recommendedName>
        <fullName evidence="2">DUF4424 domain-containing protein</fullName>
    </recommendedName>
</protein>
<dbReference type="InterPro" id="IPR025538">
    <property type="entry name" value="DUF4424"/>
</dbReference>
<organism evidence="3 4">
    <name type="scientific">Sphingomonas kyeonggiensis</name>
    <dbReference type="NCBI Taxonomy" id="1268553"/>
    <lineage>
        <taxon>Bacteria</taxon>
        <taxon>Pseudomonadati</taxon>
        <taxon>Pseudomonadota</taxon>
        <taxon>Alphaproteobacteria</taxon>
        <taxon>Sphingomonadales</taxon>
        <taxon>Sphingomonadaceae</taxon>
        <taxon>Sphingomonas</taxon>
    </lineage>
</organism>
<accession>A0A7W6JSA3</accession>
<feature type="chain" id="PRO_5031115429" description="DUF4424 domain-containing protein" evidence="1">
    <location>
        <begin position="21"/>
        <end position="325"/>
    </location>
</feature>
<feature type="domain" description="DUF4424" evidence="2">
    <location>
        <begin position="20"/>
        <end position="317"/>
    </location>
</feature>
<dbReference type="Gene3D" id="2.60.40.3680">
    <property type="match status" value="2"/>
</dbReference>
<comment type="caution">
    <text evidence="3">The sequence shown here is derived from an EMBL/GenBank/DDBJ whole genome shotgun (WGS) entry which is preliminary data.</text>
</comment>
<proteinExistence type="predicted"/>
<keyword evidence="1" id="KW-0732">Signal</keyword>
<dbReference type="RefSeq" id="WP_183997590.1">
    <property type="nucleotide sequence ID" value="NZ_JACIEH010000002.1"/>
</dbReference>
<dbReference type="Pfam" id="PF14415">
    <property type="entry name" value="DUF4424"/>
    <property type="match status" value="1"/>
</dbReference>
<gene>
    <name evidence="3" type="ORF">GGR46_002200</name>
</gene>
<evidence type="ECO:0000259" key="2">
    <source>
        <dbReference type="Pfam" id="PF14415"/>
    </source>
</evidence>
<evidence type="ECO:0000313" key="3">
    <source>
        <dbReference type="EMBL" id="MBB4098636.1"/>
    </source>
</evidence>
<name>A0A7W6JSA3_9SPHN</name>
<dbReference type="AlphaFoldDB" id="A0A7W6JSA3"/>
<feature type="signal peptide" evidence="1">
    <location>
        <begin position="1"/>
        <end position="20"/>
    </location>
</feature>